<feature type="transmembrane region" description="Helical" evidence="5">
    <location>
        <begin position="370"/>
        <end position="387"/>
    </location>
</feature>
<evidence type="ECO:0000259" key="6">
    <source>
        <dbReference type="Pfam" id="PF04932"/>
    </source>
</evidence>
<protein>
    <recommendedName>
        <fullName evidence="6">O-antigen ligase-related domain-containing protein</fullName>
    </recommendedName>
</protein>
<keyword evidence="4 5" id="KW-0472">Membrane</keyword>
<comment type="subcellular location">
    <subcellularLocation>
        <location evidence="1">Membrane</location>
        <topology evidence="1">Multi-pass membrane protein</topology>
    </subcellularLocation>
</comment>
<keyword evidence="8" id="KW-1185">Reference proteome</keyword>
<dbReference type="AlphaFoldDB" id="A0A1P8UIY9"/>
<reference evidence="7 8" key="1">
    <citation type="submission" date="2017-01" db="EMBL/GenBank/DDBJ databases">
        <title>Draft sequence of Acidihalobacter ferrooxidans strain DSM 14175 (strain V8).</title>
        <authorList>
            <person name="Khaleque H.N."/>
            <person name="Ramsay J.P."/>
            <person name="Murphy R.J.T."/>
            <person name="Kaksonen A.H."/>
            <person name="Boxall N.J."/>
            <person name="Watkin E.L.J."/>
        </authorList>
    </citation>
    <scope>NUCLEOTIDE SEQUENCE [LARGE SCALE GENOMIC DNA]</scope>
    <source>
        <strain evidence="7 8">V8</strain>
    </source>
</reference>
<evidence type="ECO:0000256" key="3">
    <source>
        <dbReference type="ARBA" id="ARBA00022989"/>
    </source>
</evidence>
<dbReference type="EMBL" id="CP019434">
    <property type="protein sequence ID" value="APZ43815.1"/>
    <property type="molecule type" value="Genomic_DNA"/>
</dbReference>
<feature type="transmembrane region" description="Helical" evidence="5">
    <location>
        <begin position="59"/>
        <end position="82"/>
    </location>
</feature>
<proteinExistence type="predicted"/>
<dbReference type="GO" id="GO:0016020">
    <property type="term" value="C:membrane"/>
    <property type="evidence" value="ECO:0007669"/>
    <property type="project" value="UniProtKB-SubCell"/>
</dbReference>
<gene>
    <name evidence="7" type="ORF">BW247_12550</name>
</gene>
<evidence type="ECO:0000313" key="8">
    <source>
        <dbReference type="Proteomes" id="UP000243807"/>
    </source>
</evidence>
<sequence length="399" mass="44945">MLFVLLAAFTAWAYFQAFLISPFPGNSLNELRGQWLMQLTVFLTAIIVVKALSGNMKAVLMAVYWGIWFLLFALFVMSMWRWSQTGALPDRWGGLPGTLRTGLQNMSMTTVAFWMFMLADLIARIKSGSWYFQRSTLGWLAVLALTLFGLYIQNMRTALIAIVLVSVVVAVFLLSNMLKVGDKWRWRRIVGSFALAVVAFALVATYVSRDPRWGSLMATVPIAWHIHEDTTWATDTCKADALNCKLPNGQVVGVSNYLRIAWLHASLDEFFRNPLGIGYSRQAFGNALNYDHPDYHTVITRANNSVLTLAIGVGVPGFLLMMGFLFYLSWLGYVKAVQGQWVFMLLPLLVMKTLIAGFSRFVMFNSNMEFLMFIFGVFTAALIGISQQRTDGAYKLRDN</sequence>
<feature type="transmembrane region" description="Helical" evidence="5">
    <location>
        <begin position="102"/>
        <end position="123"/>
    </location>
</feature>
<feature type="transmembrane region" description="Helical" evidence="5">
    <location>
        <begin position="189"/>
        <end position="207"/>
    </location>
</feature>
<feature type="transmembrane region" description="Helical" evidence="5">
    <location>
        <begin position="33"/>
        <end position="52"/>
    </location>
</feature>
<keyword evidence="3 5" id="KW-1133">Transmembrane helix</keyword>
<feature type="transmembrane region" description="Helical" evidence="5">
    <location>
        <begin position="158"/>
        <end position="177"/>
    </location>
</feature>
<evidence type="ECO:0000256" key="4">
    <source>
        <dbReference type="ARBA" id="ARBA00023136"/>
    </source>
</evidence>
<dbReference type="Pfam" id="PF04932">
    <property type="entry name" value="Wzy_C"/>
    <property type="match status" value="1"/>
</dbReference>
<feature type="transmembrane region" description="Helical" evidence="5">
    <location>
        <begin position="341"/>
        <end position="364"/>
    </location>
</feature>
<accession>A0A1P8UIY9</accession>
<evidence type="ECO:0000313" key="7">
    <source>
        <dbReference type="EMBL" id="APZ43815.1"/>
    </source>
</evidence>
<evidence type="ECO:0000256" key="2">
    <source>
        <dbReference type="ARBA" id="ARBA00022692"/>
    </source>
</evidence>
<dbReference type="KEGG" id="afy:BW247_12550"/>
<feature type="transmembrane region" description="Helical" evidence="5">
    <location>
        <begin position="135"/>
        <end position="152"/>
    </location>
</feature>
<name>A0A1P8UIY9_9GAMM</name>
<keyword evidence="2 5" id="KW-0812">Transmembrane</keyword>
<evidence type="ECO:0000256" key="1">
    <source>
        <dbReference type="ARBA" id="ARBA00004141"/>
    </source>
</evidence>
<feature type="transmembrane region" description="Helical" evidence="5">
    <location>
        <begin position="306"/>
        <end position="329"/>
    </location>
</feature>
<dbReference type="InterPro" id="IPR007016">
    <property type="entry name" value="O-antigen_ligase-rel_domated"/>
</dbReference>
<evidence type="ECO:0000256" key="5">
    <source>
        <dbReference type="SAM" id="Phobius"/>
    </source>
</evidence>
<organism evidence="7 8">
    <name type="scientific">Acidihalobacter ferrooxydans</name>
    <dbReference type="NCBI Taxonomy" id="1765967"/>
    <lineage>
        <taxon>Bacteria</taxon>
        <taxon>Pseudomonadati</taxon>
        <taxon>Pseudomonadota</taxon>
        <taxon>Gammaproteobacteria</taxon>
        <taxon>Chromatiales</taxon>
        <taxon>Ectothiorhodospiraceae</taxon>
        <taxon>Acidihalobacter</taxon>
    </lineage>
</organism>
<dbReference type="Proteomes" id="UP000243807">
    <property type="component" value="Chromosome"/>
</dbReference>
<feature type="domain" description="O-antigen ligase-related" evidence="6">
    <location>
        <begin position="142"/>
        <end position="321"/>
    </location>
</feature>